<dbReference type="InterPro" id="IPR024476">
    <property type="entry name" value="DUF3861"/>
</dbReference>
<dbReference type="Pfam" id="PF12977">
    <property type="entry name" value="DUF3861"/>
    <property type="match status" value="1"/>
</dbReference>
<sequence length="100" mass="11478">MPHQYRVQVQSLDGEAPALQFECQNHDDIFAILALSKGKLAMSEQEQQAFIVGLKLFGEVMMQHRKDELFKEFLPHFKQFMGQLKRTARGQAVGTDPSRE</sequence>
<dbReference type="RefSeq" id="WP_134695221.1">
    <property type="nucleotide sequence ID" value="NZ_QORJ01000010.1"/>
</dbReference>
<comment type="caution">
    <text evidence="2">The sequence shown here is derived from an EMBL/GenBank/DDBJ whole genome shotgun (WGS) entry which is preliminary data.</text>
</comment>
<evidence type="ECO:0000313" key="2">
    <source>
        <dbReference type="EMBL" id="TFF82392.1"/>
    </source>
</evidence>
<evidence type="ECO:0000313" key="1">
    <source>
        <dbReference type="EMBL" id="TFF78152.1"/>
    </source>
</evidence>
<keyword evidence="3" id="KW-1185">Reference proteome</keyword>
<protein>
    <submittedName>
        <fullName evidence="2">DUF3861 family protein</fullName>
    </submittedName>
</protein>
<accession>A0A5F0KCX4</accession>
<dbReference type="InterPro" id="IPR038194">
    <property type="entry name" value="DUF3861_sf"/>
</dbReference>
<dbReference type="EMBL" id="QORL01000009">
    <property type="protein sequence ID" value="TFF78152.1"/>
    <property type="molecule type" value="Genomic_DNA"/>
</dbReference>
<dbReference type="Gene3D" id="3.10.20.850">
    <property type="entry name" value="Protein of unknown function DUF3861"/>
    <property type="match status" value="1"/>
</dbReference>
<organism evidence="2 4">
    <name type="scientific">Aeromonas taiwanensis</name>
    <dbReference type="NCBI Taxonomy" id="633417"/>
    <lineage>
        <taxon>Bacteria</taxon>
        <taxon>Pseudomonadati</taxon>
        <taxon>Pseudomonadota</taxon>
        <taxon>Gammaproteobacteria</taxon>
        <taxon>Aeromonadales</taxon>
        <taxon>Aeromonadaceae</taxon>
        <taxon>Aeromonas</taxon>
    </lineage>
</organism>
<dbReference type="EMBL" id="QORK01000009">
    <property type="protein sequence ID" value="TFF82392.1"/>
    <property type="molecule type" value="Genomic_DNA"/>
</dbReference>
<dbReference type="Proteomes" id="UP000297914">
    <property type="component" value="Unassembled WGS sequence"/>
</dbReference>
<dbReference type="AlphaFoldDB" id="A0A5F0KCX4"/>
<dbReference type="Proteomes" id="UP000297720">
    <property type="component" value="Unassembled WGS sequence"/>
</dbReference>
<gene>
    <name evidence="1" type="ORF">DRM93_06585</name>
    <name evidence="2" type="ORF">DRM94_06585</name>
</gene>
<evidence type="ECO:0000313" key="3">
    <source>
        <dbReference type="Proteomes" id="UP000297720"/>
    </source>
</evidence>
<evidence type="ECO:0000313" key="4">
    <source>
        <dbReference type="Proteomes" id="UP000297914"/>
    </source>
</evidence>
<name>A0A5F0KCX4_9GAMM</name>
<dbReference type="OrthoDB" id="119700at2"/>
<proteinExistence type="predicted"/>
<reference evidence="2 4" key="1">
    <citation type="submission" date="2018-06" db="EMBL/GenBank/DDBJ databases">
        <title>Occurrence of a novel blaKPC-2- and qnrS2- harbouring IncP6 plasmid from Aeromonas taiwanensis isolates recovered from the river sediments.</title>
        <authorList>
            <person name="Zheng B."/>
            <person name="Yu X."/>
            <person name="Xiao Y."/>
        </authorList>
    </citation>
    <scope>NUCLEOTIDE SEQUENCE [LARGE SCALE GENOMIC DNA]</scope>
    <source>
        <strain evidence="1 3">1713</strain>
        <strain evidence="2 4">198</strain>
    </source>
</reference>